<protein>
    <submittedName>
        <fullName evidence="4">SCP domain-containing protein</fullName>
    </submittedName>
</protein>
<dbReference type="InterPro" id="IPR035940">
    <property type="entry name" value="CAP_sf"/>
</dbReference>
<keyword evidence="3" id="KW-1185">Reference proteome</keyword>
<dbReference type="InterPro" id="IPR001283">
    <property type="entry name" value="CRISP-related"/>
</dbReference>
<dbReference type="WBParaSite" id="HPBE_0001841201-mRNA-1">
    <property type="protein sequence ID" value="HPBE_0001841201-mRNA-1"/>
    <property type="gene ID" value="HPBE_0001841201"/>
</dbReference>
<dbReference type="PRINTS" id="PR00838">
    <property type="entry name" value="V5ALLERGEN"/>
</dbReference>
<name>A0A183G919_HELPZ</name>
<accession>A0A3P8B325</accession>
<sequence>MRSTIARGLYVAKGIPKPPAVNMRKMVGANTAQQVADNCVFAHSNRAGRNIGENLYQYKIQTGIDACKAWEVEFEKFGWPSNLLTESSFQTGIGHATQMGWWKSSMIGCGVAQCFDNNYQKLLVVCHYRDTGNWINENMYNSGATCSSCGEGYSCETSSGLCTV</sequence>
<dbReference type="PANTHER" id="PTHR10334">
    <property type="entry name" value="CYSTEINE-RICH SECRETORY PROTEIN-RELATED"/>
    <property type="match status" value="1"/>
</dbReference>
<dbReference type="Gene3D" id="3.40.33.10">
    <property type="entry name" value="CAP"/>
    <property type="match status" value="1"/>
</dbReference>
<dbReference type="InterPro" id="IPR014044">
    <property type="entry name" value="CAP_dom"/>
</dbReference>
<dbReference type="SMART" id="SM00198">
    <property type="entry name" value="SCP"/>
    <property type="match status" value="1"/>
</dbReference>
<dbReference type="Pfam" id="PF00188">
    <property type="entry name" value="CAP"/>
    <property type="match status" value="1"/>
</dbReference>
<dbReference type="CDD" id="cd05380">
    <property type="entry name" value="CAP_euk"/>
    <property type="match status" value="1"/>
</dbReference>
<dbReference type="AlphaFoldDB" id="A0A183G919"/>
<dbReference type="EMBL" id="UZAH01030672">
    <property type="protein sequence ID" value="VDP11500.1"/>
    <property type="molecule type" value="Genomic_DNA"/>
</dbReference>
<organism evidence="3 4">
    <name type="scientific">Heligmosomoides polygyrus</name>
    <name type="common">Parasitic roundworm</name>
    <dbReference type="NCBI Taxonomy" id="6339"/>
    <lineage>
        <taxon>Eukaryota</taxon>
        <taxon>Metazoa</taxon>
        <taxon>Ecdysozoa</taxon>
        <taxon>Nematoda</taxon>
        <taxon>Chromadorea</taxon>
        <taxon>Rhabditida</taxon>
        <taxon>Rhabditina</taxon>
        <taxon>Rhabditomorpha</taxon>
        <taxon>Strongyloidea</taxon>
        <taxon>Heligmosomidae</taxon>
        <taxon>Heligmosomoides</taxon>
    </lineage>
</organism>
<reference evidence="2 3" key="1">
    <citation type="submission" date="2018-11" db="EMBL/GenBank/DDBJ databases">
        <authorList>
            <consortium name="Pathogen Informatics"/>
        </authorList>
    </citation>
    <scope>NUCLEOTIDE SEQUENCE [LARGE SCALE GENOMIC DNA]</scope>
</reference>
<gene>
    <name evidence="2" type="ORF">HPBE_LOCUS18411</name>
</gene>
<dbReference type="Proteomes" id="UP000050761">
    <property type="component" value="Unassembled WGS sequence"/>
</dbReference>
<evidence type="ECO:0000259" key="1">
    <source>
        <dbReference type="SMART" id="SM00198"/>
    </source>
</evidence>
<feature type="domain" description="SCP" evidence="1">
    <location>
        <begin position="1"/>
        <end position="136"/>
    </location>
</feature>
<evidence type="ECO:0000313" key="3">
    <source>
        <dbReference type="Proteomes" id="UP000050761"/>
    </source>
</evidence>
<proteinExistence type="predicted"/>
<accession>A0A183G919</accession>
<reference evidence="4" key="2">
    <citation type="submission" date="2019-09" db="UniProtKB">
        <authorList>
            <consortium name="WormBaseParasite"/>
        </authorList>
    </citation>
    <scope>IDENTIFICATION</scope>
</reference>
<dbReference type="OrthoDB" id="5876828at2759"/>
<dbReference type="SUPFAM" id="SSF55797">
    <property type="entry name" value="PR-1-like"/>
    <property type="match status" value="1"/>
</dbReference>
<dbReference type="InterPro" id="IPR002413">
    <property type="entry name" value="V5_allergen-like"/>
</dbReference>
<dbReference type="PRINTS" id="PR00837">
    <property type="entry name" value="V5TPXLIKE"/>
</dbReference>
<evidence type="ECO:0000313" key="2">
    <source>
        <dbReference type="EMBL" id="VDP11500.1"/>
    </source>
</evidence>
<evidence type="ECO:0000313" key="4">
    <source>
        <dbReference type="WBParaSite" id="HPBE_0001841201-mRNA-1"/>
    </source>
</evidence>